<organism evidence="2 3">
    <name type="scientific">Bondarzewia mesenterica</name>
    <dbReference type="NCBI Taxonomy" id="1095465"/>
    <lineage>
        <taxon>Eukaryota</taxon>
        <taxon>Fungi</taxon>
        <taxon>Dikarya</taxon>
        <taxon>Basidiomycota</taxon>
        <taxon>Agaricomycotina</taxon>
        <taxon>Agaricomycetes</taxon>
        <taxon>Russulales</taxon>
        <taxon>Bondarzewiaceae</taxon>
        <taxon>Bondarzewia</taxon>
    </lineage>
</organism>
<dbReference type="InterPro" id="IPR041078">
    <property type="entry name" value="Plavaka"/>
</dbReference>
<gene>
    <name evidence="2" type="ORF">EW146_g6793</name>
</gene>
<dbReference type="Proteomes" id="UP000310158">
    <property type="component" value="Unassembled WGS sequence"/>
</dbReference>
<reference evidence="2 3" key="1">
    <citation type="submission" date="2019-02" db="EMBL/GenBank/DDBJ databases">
        <title>Genome sequencing of the rare red list fungi Bondarzewia mesenterica.</title>
        <authorList>
            <person name="Buettner E."/>
            <person name="Kellner H."/>
        </authorList>
    </citation>
    <scope>NUCLEOTIDE SEQUENCE [LARGE SCALE GENOMIC DNA]</scope>
    <source>
        <strain evidence="2 3">DSM 108281</strain>
    </source>
</reference>
<feature type="compositionally biased region" description="Pro residues" evidence="1">
    <location>
        <begin position="9"/>
        <end position="18"/>
    </location>
</feature>
<evidence type="ECO:0000313" key="3">
    <source>
        <dbReference type="Proteomes" id="UP000310158"/>
    </source>
</evidence>
<feature type="region of interest" description="Disordered" evidence="1">
    <location>
        <begin position="1"/>
        <end position="21"/>
    </location>
</feature>
<sequence>MLPQAPASPGHPTPPPSSPRGFYQAYIEDAPDDGLEPAQPRACRIQHPMLDGVPVDEQGNDLPPGALPAPYANNTDVVNWAPFSNRAQFELADFLFRQNQMLAMNIDTLLNLWAASQHEGEEPPFMSHTDVYSHINSIRHGDFRNPRMLIRNQLDNLDYADEIDYAPVQVFDADGQHVWSDFMMANWAWCQANKVAKDLTTHEVMFVPIILGSDKTTVSVATGQNEYYPLYISNGNIHNNVRCTHRNGVSLAGFLSIPKTDRAFPDDAVFRSFHRQLYHLSLTQILEPLRPGMTTPEVIQCPDGHLRRVIYGLGPYIAHYPEQVMLACIVLGWCPRCTAHHDNLDGSGISHSHGLTRLLMDAYDDKELWDNHGIIPDVMGTFKDHLVAWVEQYLKIVHPAGVATAIMADIDRCTIASFMDFCYLVRCSTINKSTLTQIEDALRRFHADRAIFEETGIHPTGFSLPRQHALIHYCCLVQDFGAPNAACWVDFEARGMLAGPCLSQSVQAAIVAERAITDANCNGTGTGPTHPIAQANALNVDAANGPHVQATITLQGRERVDIHGAMIVGSEANIDECPRFDASSKISVFHSAQALFYSPSDLCGVGGMHRECIRAVPAWHGEGSQNDCIFAEKDAELPGMQGLHVA</sequence>
<evidence type="ECO:0000313" key="2">
    <source>
        <dbReference type="EMBL" id="THH13423.1"/>
    </source>
</evidence>
<accession>A0A4V3XEF7</accession>
<proteinExistence type="predicted"/>
<dbReference type="EMBL" id="SGPL01000355">
    <property type="protein sequence ID" value="THH13423.1"/>
    <property type="molecule type" value="Genomic_DNA"/>
</dbReference>
<evidence type="ECO:0000256" key="1">
    <source>
        <dbReference type="SAM" id="MobiDB-lite"/>
    </source>
</evidence>
<protein>
    <submittedName>
        <fullName evidence="2">Uncharacterized protein</fullName>
    </submittedName>
</protein>
<comment type="caution">
    <text evidence="2">The sequence shown here is derived from an EMBL/GenBank/DDBJ whole genome shotgun (WGS) entry which is preliminary data.</text>
</comment>
<name>A0A4V3XEF7_9AGAM</name>
<dbReference type="OrthoDB" id="3199698at2759"/>
<dbReference type="Pfam" id="PF18759">
    <property type="entry name" value="Plavaka"/>
    <property type="match status" value="1"/>
</dbReference>
<dbReference type="AlphaFoldDB" id="A0A4V3XEF7"/>
<keyword evidence="3" id="KW-1185">Reference proteome</keyword>